<dbReference type="HOGENOM" id="CLU_2470602_0_0_1"/>
<evidence type="ECO:0000313" key="2">
    <source>
        <dbReference type="EMBL" id="KIK33042.1"/>
    </source>
</evidence>
<protein>
    <submittedName>
        <fullName evidence="2">Unplaced genomic scaffold CY34scaffold_912, whole genome shotgun sequence</fullName>
    </submittedName>
</protein>
<reference evidence="3" key="2">
    <citation type="submission" date="2015-01" db="EMBL/GenBank/DDBJ databases">
        <title>Evolutionary Origins and Diversification of the Mycorrhizal Mutualists.</title>
        <authorList>
            <consortium name="DOE Joint Genome Institute"/>
            <consortium name="Mycorrhizal Genomics Consortium"/>
            <person name="Kohler A."/>
            <person name="Kuo A."/>
            <person name="Nagy L.G."/>
            <person name="Floudas D."/>
            <person name="Copeland A."/>
            <person name="Barry K.W."/>
            <person name="Cichocki N."/>
            <person name="Veneault-Fourrey C."/>
            <person name="LaButti K."/>
            <person name="Lindquist E.A."/>
            <person name="Lipzen A."/>
            <person name="Lundell T."/>
            <person name="Morin E."/>
            <person name="Murat C."/>
            <person name="Riley R."/>
            <person name="Ohm R."/>
            <person name="Sun H."/>
            <person name="Tunlid A."/>
            <person name="Henrissat B."/>
            <person name="Grigoriev I.V."/>
            <person name="Hibbett D.S."/>
            <person name="Martin F."/>
        </authorList>
    </citation>
    <scope>NUCLEOTIDE SEQUENCE [LARGE SCALE GENOMIC DNA]</scope>
    <source>
        <strain evidence="3">UH-Slu-Lm8-n1</strain>
    </source>
</reference>
<evidence type="ECO:0000313" key="3">
    <source>
        <dbReference type="Proteomes" id="UP000054485"/>
    </source>
</evidence>
<keyword evidence="1" id="KW-1133">Transmembrane helix</keyword>
<sequence length="88" mass="9412">MRVSTKSGISISDPQLQHSFIICALVVHLLCQIIIVIFTVSFIYPSSNSSDPSHASIQCGVGSTLSITRISIIEHTSVVSSLPSIKDV</sequence>
<dbReference type="InParanoid" id="A0A0D0AFQ7"/>
<accession>A0A0D0AFQ7</accession>
<reference evidence="2 3" key="1">
    <citation type="submission" date="2014-04" db="EMBL/GenBank/DDBJ databases">
        <authorList>
            <consortium name="DOE Joint Genome Institute"/>
            <person name="Kuo A."/>
            <person name="Ruytinx J."/>
            <person name="Rineau F."/>
            <person name="Colpaert J."/>
            <person name="Kohler A."/>
            <person name="Nagy L.G."/>
            <person name="Floudas D."/>
            <person name="Copeland A."/>
            <person name="Barry K.W."/>
            <person name="Cichocki N."/>
            <person name="Veneault-Fourrey C."/>
            <person name="LaButti K."/>
            <person name="Lindquist E.A."/>
            <person name="Lipzen A."/>
            <person name="Lundell T."/>
            <person name="Morin E."/>
            <person name="Murat C."/>
            <person name="Sun H."/>
            <person name="Tunlid A."/>
            <person name="Henrissat B."/>
            <person name="Grigoriev I.V."/>
            <person name="Hibbett D.S."/>
            <person name="Martin F."/>
            <person name="Nordberg H.P."/>
            <person name="Cantor M.N."/>
            <person name="Hua S.X."/>
        </authorList>
    </citation>
    <scope>NUCLEOTIDE SEQUENCE [LARGE SCALE GENOMIC DNA]</scope>
    <source>
        <strain evidence="2 3">UH-Slu-Lm8-n1</strain>
    </source>
</reference>
<proteinExistence type="predicted"/>
<keyword evidence="1" id="KW-0472">Membrane</keyword>
<dbReference type="Proteomes" id="UP000054485">
    <property type="component" value="Unassembled WGS sequence"/>
</dbReference>
<keyword evidence="3" id="KW-1185">Reference proteome</keyword>
<organism evidence="2 3">
    <name type="scientific">Suillus luteus UH-Slu-Lm8-n1</name>
    <dbReference type="NCBI Taxonomy" id="930992"/>
    <lineage>
        <taxon>Eukaryota</taxon>
        <taxon>Fungi</taxon>
        <taxon>Dikarya</taxon>
        <taxon>Basidiomycota</taxon>
        <taxon>Agaricomycotina</taxon>
        <taxon>Agaricomycetes</taxon>
        <taxon>Agaricomycetidae</taxon>
        <taxon>Boletales</taxon>
        <taxon>Suillineae</taxon>
        <taxon>Suillaceae</taxon>
        <taxon>Suillus</taxon>
    </lineage>
</organism>
<dbReference type="AlphaFoldDB" id="A0A0D0AFQ7"/>
<gene>
    <name evidence="2" type="ORF">CY34DRAFT_738466</name>
</gene>
<evidence type="ECO:0000256" key="1">
    <source>
        <dbReference type="SAM" id="Phobius"/>
    </source>
</evidence>
<keyword evidence="1" id="KW-0812">Transmembrane</keyword>
<dbReference type="EMBL" id="KN836043">
    <property type="protein sequence ID" value="KIK33042.1"/>
    <property type="molecule type" value="Genomic_DNA"/>
</dbReference>
<feature type="transmembrane region" description="Helical" evidence="1">
    <location>
        <begin position="20"/>
        <end position="44"/>
    </location>
</feature>
<name>A0A0D0AFQ7_9AGAM</name>